<name>A0ABN0N5L9_9NEIS</name>
<dbReference type="Gene3D" id="1.10.287.1350">
    <property type="match status" value="1"/>
</dbReference>
<proteinExistence type="predicted"/>
<feature type="domain" description="O-methyltransferase C-terminal" evidence="4">
    <location>
        <begin position="69"/>
        <end position="264"/>
    </location>
</feature>
<dbReference type="SUPFAM" id="SSF53335">
    <property type="entry name" value="S-adenosyl-L-methionine-dependent methyltransferases"/>
    <property type="match status" value="1"/>
</dbReference>
<keyword evidence="1" id="KW-0489">Methyltransferase</keyword>
<evidence type="ECO:0000256" key="1">
    <source>
        <dbReference type="ARBA" id="ARBA00022603"/>
    </source>
</evidence>
<dbReference type="PROSITE" id="PS51683">
    <property type="entry name" value="SAM_OMT_II"/>
    <property type="match status" value="1"/>
</dbReference>
<gene>
    <name evidence="5" type="ORF">O166_09515</name>
</gene>
<comment type="caution">
    <text evidence="5">The sequence shown here is derived from an EMBL/GenBank/DDBJ whole genome shotgun (WGS) entry which is preliminary data.</text>
</comment>
<keyword evidence="2" id="KW-0808">Transferase</keyword>
<dbReference type="PANTHER" id="PTHR43712:SF2">
    <property type="entry name" value="O-METHYLTRANSFERASE CICE"/>
    <property type="match status" value="1"/>
</dbReference>
<dbReference type="Gene3D" id="1.10.10.10">
    <property type="entry name" value="Winged helix-like DNA-binding domain superfamily/Winged helix DNA-binding domain"/>
    <property type="match status" value="1"/>
</dbReference>
<evidence type="ECO:0000259" key="4">
    <source>
        <dbReference type="Pfam" id="PF00891"/>
    </source>
</evidence>
<dbReference type="Pfam" id="PF00891">
    <property type="entry name" value="Methyltransf_2"/>
    <property type="match status" value="1"/>
</dbReference>
<dbReference type="Gene3D" id="3.40.50.150">
    <property type="entry name" value="Vaccinia Virus protein VP39"/>
    <property type="match status" value="1"/>
</dbReference>
<reference evidence="5 6" key="1">
    <citation type="journal article" date="2013" name="Genome Announc.">
        <title>Genome Sequence of the Pigment-Producing Bacterium Pseudogulbenkiania ferrooxidans, Isolated from Loktak Lake.</title>
        <authorList>
            <person name="Puranik S."/>
            <person name="Talkal R."/>
            <person name="Qureshi A."/>
            <person name="Khardenavis A."/>
            <person name="Kapley A."/>
            <person name="Purohit H.J."/>
        </authorList>
    </citation>
    <scope>NUCLEOTIDE SEQUENCE [LARGE SCALE GENOMIC DNA]</scope>
    <source>
        <strain evidence="5 6">EGD-HP2</strain>
    </source>
</reference>
<dbReference type="InterPro" id="IPR001077">
    <property type="entry name" value="COMT_C"/>
</dbReference>
<organism evidence="5 6">
    <name type="scientific">Pseudogulbenkiania ferrooxidans EGD-HP2</name>
    <dbReference type="NCBI Taxonomy" id="1388764"/>
    <lineage>
        <taxon>Bacteria</taxon>
        <taxon>Pseudomonadati</taxon>
        <taxon>Pseudomonadota</taxon>
        <taxon>Betaproteobacteria</taxon>
        <taxon>Neisseriales</taxon>
        <taxon>Chromobacteriaceae</taxon>
        <taxon>Pseudogulbenkiania</taxon>
    </lineage>
</organism>
<dbReference type="EMBL" id="AVPH01000239">
    <property type="protein sequence ID" value="ERE05863.1"/>
    <property type="molecule type" value="Genomic_DNA"/>
</dbReference>
<accession>A0ABN0N5L9</accession>
<dbReference type="InterPro" id="IPR016461">
    <property type="entry name" value="COMT-like"/>
</dbReference>
<dbReference type="Proteomes" id="UP000016426">
    <property type="component" value="Unassembled WGS sequence"/>
</dbReference>
<keyword evidence="3" id="KW-0949">S-adenosyl-L-methionine</keyword>
<evidence type="ECO:0000256" key="3">
    <source>
        <dbReference type="ARBA" id="ARBA00022691"/>
    </source>
</evidence>
<evidence type="ECO:0000256" key="2">
    <source>
        <dbReference type="ARBA" id="ARBA00022679"/>
    </source>
</evidence>
<dbReference type="InterPro" id="IPR036388">
    <property type="entry name" value="WH-like_DNA-bd_sf"/>
</dbReference>
<keyword evidence="6" id="KW-1185">Reference proteome</keyword>
<dbReference type="PANTHER" id="PTHR43712">
    <property type="entry name" value="PUTATIVE (AFU_ORTHOLOGUE AFUA_4G14580)-RELATED"/>
    <property type="match status" value="1"/>
</dbReference>
<evidence type="ECO:0000313" key="5">
    <source>
        <dbReference type="EMBL" id="ERE05863.1"/>
    </source>
</evidence>
<dbReference type="CDD" id="cd02440">
    <property type="entry name" value="AdoMet_MTases"/>
    <property type="match status" value="1"/>
</dbReference>
<dbReference type="InterPro" id="IPR029063">
    <property type="entry name" value="SAM-dependent_MTases_sf"/>
</dbReference>
<evidence type="ECO:0000313" key="6">
    <source>
        <dbReference type="Proteomes" id="UP000016426"/>
    </source>
</evidence>
<protein>
    <recommendedName>
        <fullName evidence="4">O-methyltransferase C-terminal domain-containing protein</fullName>
    </recommendedName>
</protein>
<sequence>MAEPLERVLRLLAMKDLFHKEDDGMWDLSPAGRSLCSDAVNSQREAALLFTDEMFRHSAAGLPNTLMTGLPGFEAFHGMEFFPYLRGHSEKNQVFDKAMVSITAGVNEKIARSYLFPETGTVVDVAGGRGGLLKEVLALHPGLSGVLLDRPETIASHLLDGEALKGRCRIVAGDIFSNLTVQGDIYLLKNVLHDFSDGDAVKILRNVRSAMRPGAKLLVIEAVLPDDGSAHPAVALDIVMLMTVRGRERTESEFDALLGSSGFRMSSVLPTLALSSIIEAEAV</sequence>